<dbReference type="PRINTS" id="PR00714">
    <property type="entry name" value="MAN6PISMRASE"/>
</dbReference>
<dbReference type="RefSeq" id="WP_132500579.1">
    <property type="nucleotide sequence ID" value="NZ_LVXA01000001.1"/>
</dbReference>
<dbReference type="EC" id="5.3.1.8" evidence="3"/>
<evidence type="ECO:0000256" key="5">
    <source>
        <dbReference type="ARBA" id="ARBA00022833"/>
    </source>
</evidence>
<keyword evidence="5 8" id="KW-0862">Zinc</keyword>
<dbReference type="InterPro" id="IPR011051">
    <property type="entry name" value="RmlC_Cupin_sf"/>
</dbReference>
<dbReference type="PROSITE" id="PS00965">
    <property type="entry name" value="PMI_I_1"/>
    <property type="match status" value="1"/>
</dbReference>
<dbReference type="Pfam" id="PF20511">
    <property type="entry name" value="PMI_typeI_cat"/>
    <property type="match status" value="1"/>
</dbReference>
<accession>A0A4R2NCU5</accession>
<comment type="caution">
    <text evidence="10">The sequence shown here is derived from an EMBL/GenBank/DDBJ whole genome shotgun (WGS) entry which is preliminary data.</text>
</comment>
<comment type="similarity">
    <text evidence="2">Belongs to the mannose-6-phosphate isomerase type 1 family.</text>
</comment>
<dbReference type="Gene3D" id="2.60.120.10">
    <property type="entry name" value="Jelly Rolls"/>
    <property type="match status" value="2"/>
</dbReference>
<keyword evidence="4 8" id="KW-0479">Metal-binding</keyword>
<organism evidence="10 11">
    <name type="scientific">Nicoletella semolina</name>
    <dbReference type="NCBI Taxonomy" id="271160"/>
    <lineage>
        <taxon>Bacteria</taxon>
        <taxon>Pseudomonadati</taxon>
        <taxon>Pseudomonadota</taxon>
        <taxon>Gammaproteobacteria</taxon>
        <taxon>Pasteurellales</taxon>
        <taxon>Pasteurellaceae</taxon>
        <taxon>Nicoletella</taxon>
    </lineage>
</organism>
<evidence type="ECO:0000313" key="10">
    <source>
        <dbReference type="EMBL" id="TCP18983.1"/>
    </source>
</evidence>
<dbReference type="PANTHER" id="PTHR10309:SF0">
    <property type="entry name" value="MANNOSE-6-PHOSPHATE ISOMERASE"/>
    <property type="match status" value="1"/>
</dbReference>
<evidence type="ECO:0000256" key="3">
    <source>
        <dbReference type="ARBA" id="ARBA00011956"/>
    </source>
</evidence>
<dbReference type="GO" id="GO:0005829">
    <property type="term" value="C:cytosol"/>
    <property type="evidence" value="ECO:0007669"/>
    <property type="project" value="TreeGrafter"/>
</dbReference>
<dbReference type="PIRSF" id="PIRSF001480">
    <property type="entry name" value="Mannose-6-phosphate_isomerase"/>
    <property type="match status" value="1"/>
</dbReference>
<feature type="binding site" evidence="8">
    <location>
        <position position="134"/>
    </location>
    <ligand>
        <name>Zn(2+)</name>
        <dbReference type="ChEBI" id="CHEBI:29105"/>
    </ligand>
</feature>
<dbReference type="SUPFAM" id="SSF51182">
    <property type="entry name" value="RmlC-like cupins"/>
    <property type="match status" value="1"/>
</dbReference>
<proteinExistence type="inferred from homology"/>
<dbReference type="NCBIfam" id="TIGR00218">
    <property type="entry name" value="manA"/>
    <property type="match status" value="1"/>
</dbReference>
<evidence type="ECO:0000259" key="9">
    <source>
        <dbReference type="Pfam" id="PF20511"/>
    </source>
</evidence>
<evidence type="ECO:0000256" key="6">
    <source>
        <dbReference type="ARBA" id="ARBA00023235"/>
    </source>
</evidence>
<protein>
    <recommendedName>
        <fullName evidence="3">mannose-6-phosphate isomerase</fullName>
        <ecNumber evidence="3">5.3.1.8</ecNumber>
    </recommendedName>
</protein>
<feature type="active site" evidence="7">
    <location>
        <position position="282"/>
    </location>
</feature>
<dbReference type="EMBL" id="SLXJ01000001">
    <property type="protein sequence ID" value="TCP18983.1"/>
    <property type="molecule type" value="Genomic_DNA"/>
</dbReference>
<evidence type="ECO:0000256" key="1">
    <source>
        <dbReference type="ARBA" id="ARBA00000757"/>
    </source>
</evidence>
<sequence length="401" mass="45501">MVFKLKGTFQHYDWGGENFIPHWLKLNNPSSQPYAEYWLGAHRSSPSSIEFQEHSLPLDKLIDNDPTLLGEASRAKFGDELPFLLKILDVKKPLSIQLHPSKKEAEQGFLKENEAGIPLNAQNRTYKDTNHKPEMMIALSDFWLLHGFKPVNDIKDSLQKFPSLAPLVQALEERGLATVYSEIMQANQSQLSSWLLPIIEQQRTPYQQNKIKLTEPEYWVFYCLDAMNISLDKLDAGLLCFYFFNIVHLKKGEGIYQGAGLPHAYLRGQNIELMAASDNVIRGGLTPKYIDIPALLHTINYQPITPKIIPAFENEEHDIHLYPTPEAEDFALTHLQFKPFDEKIFSTTSASILLIMQGNLFIDLGDDNLYLSQGEAIFIPAQEKIDIIAETDGYAVIATVP</sequence>
<gene>
    <name evidence="10" type="ORF">EV693_101250</name>
</gene>
<feature type="binding site" evidence="8">
    <location>
        <position position="263"/>
    </location>
    <ligand>
        <name>Zn(2+)</name>
        <dbReference type="ChEBI" id="CHEBI:29105"/>
    </ligand>
</feature>
<comment type="catalytic activity">
    <reaction evidence="1">
        <text>D-mannose 6-phosphate = D-fructose 6-phosphate</text>
        <dbReference type="Rhea" id="RHEA:12356"/>
        <dbReference type="ChEBI" id="CHEBI:58735"/>
        <dbReference type="ChEBI" id="CHEBI:61527"/>
        <dbReference type="EC" id="5.3.1.8"/>
    </reaction>
</comment>
<dbReference type="OrthoDB" id="9792649at2"/>
<reference evidence="10 11" key="1">
    <citation type="submission" date="2019-03" db="EMBL/GenBank/DDBJ databases">
        <title>Genomic Encyclopedia of Type Strains, Phase IV (KMG-IV): sequencing the most valuable type-strain genomes for metagenomic binning, comparative biology and taxonomic classification.</title>
        <authorList>
            <person name="Goeker M."/>
        </authorList>
    </citation>
    <scope>NUCLEOTIDE SEQUENCE [LARGE SCALE GENOMIC DNA]</scope>
    <source>
        <strain evidence="10 11">DSM 16380</strain>
    </source>
</reference>
<dbReference type="Gene3D" id="1.10.441.10">
    <property type="entry name" value="Phosphomannose Isomerase, domain 2"/>
    <property type="match status" value="1"/>
</dbReference>
<name>A0A4R2NCU5_9PAST</name>
<dbReference type="CDD" id="cd07011">
    <property type="entry name" value="cupin_PMI_type_I_N"/>
    <property type="match status" value="1"/>
</dbReference>
<dbReference type="Proteomes" id="UP000295537">
    <property type="component" value="Unassembled WGS sequence"/>
</dbReference>
<evidence type="ECO:0000256" key="7">
    <source>
        <dbReference type="PIRSR" id="PIRSR001480-1"/>
    </source>
</evidence>
<comment type="cofactor">
    <cofactor evidence="8">
        <name>Zn(2+)</name>
        <dbReference type="ChEBI" id="CHEBI:29105"/>
    </cofactor>
    <text evidence="8">Binds 1 zinc ion per subunit.</text>
</comment>
<keyword evidence="11" id="KW-1185">Reference proteome</keyword>
<evidence type="ECO:0000256" key="2">
    <source>
        <dbReference type="ARBA" id="ARBA00010772"/>
    </source>
</evidence>
<dbReference type="PANTHER" id="PTHR10309">
    <property type="entry name" value="MANNOSE-6-PHOSPHATE ISOMERASE"/>
    <property type="match status" value="1"/>
</dbReference>
<evidence type="ECO:0000256" key="8">
    <source>
        <dbReference type="PIRSR" id="PIRSR001480-2"/>
    </source>
</evidence>
<dbReference type="GO" id="GO:0008270">
    <property type="term" value="F:zinc ion binding"/>
    <property type="evidence" value="ECO:0007669"/>
    <property type="project" value="InterPro"/>
</dbReference>
<dbReference type="GO" id="GO:0009298">
    <property type="term" value="P:GDP-mannose biosynthetic process"/>
    <property type="evidence" value="ECO:0007669"/>
    <property type="project" value="InterPro"/>
</dbReference>
<dbReference type="InterPro" id="IPR046457">
    <property type="entry name" value="PMI_typeI_cat"/>
</dbReference>
<dbReference type="InterPro" id="IPR018050">
    <property type="entry name" value="Pmannose_isomerase-type1_CS"/>
</dbReference>
<dbReference type="GO" id="GO:0005975">
    <property type="term" value="P:carbohydrate metabolic process"/>
    <property type="evidence" value="ECO:0007669"/>
    <property type="project" value="InterPro"/>
</dbReference>
<feature type="binding site" evidence="8">
    <location>
        <position position="97"/>
    </location>
    <ligand>
        <name>Zn(2+)</name>
        <dbReference type="ChEBI" id="CHEBI:29105"/>
    </ligand>
</feature>
<dbReference type="GO" id="GO:0004476">
    <property type="term" value="F:mannose-6-phosphate isomerase activity"/>
    <property type="evidence" value="ECO:0007669"/>
    <property type="project" value="UniProtKB-EC"/>
</dbReference>
<dbReference type="InterPro" id="IPR014710">
    <property type="entry name" value="RmlC-like_jellyroll"/>
</dbReference>
<keyword evidence="6 10" id="KW-0413">Isomerase</keyword>
<dbReference type="AlphaFoldDB" id="A0A4R2NCU5"/>
<feature type="binding site" evidence="8">
    <location>
        <position position="99"/>
    </location>
    <ligand>
        <name>Zn(2+)</name>
        <dbReference type="ChEBI" id="CHEBI:29105"/>
    </ligand>
</feature>
<dbReference type="InterPro" id="IPR016305">
    <property type="entry name" value="Mannose-6-P_Isomerase"/>
</dbReference>
<evidence type="ECO:0000313" key="11">
    <source>
        <dbReference type="Proteomes" id="UP000295537"/>
    </source>
</evidence>
<feature type="domain" description="Phosphomannose isomerase type I catalytic" evidence="9">
    <location>
        <begin position="2"/>
        <end position="151"/>
    </location>
</feature>
<dbReference type="InterPro" id="IPR001250">
    <property type="entry name" value="Man6P_Isoase-1"/>
</dbReference>
<evidence type="ECO:0000256" key="4">
    <source>
        <dbReference type="ARBA" id="ARBA00022723"/>
    </source>
</evidence>